<protein>
    <submittedName>
        <fullName evidence="1">Uncharacterized protein</fullName>
    </submittedName>
</protein>
<dbReference type="EMBL" id="MVGR01000003">
    <property type="protein sequence ID" value="OPF18788.1"/>
    <property type="molecule type" value="Genomic_DNA"/>
</dbReference>
<sequence length="123" mass="13492">MADFLTLNQLNKNLTDAVSQGSLLLIKSLLDSGNLIDFLETLPQQQLLINNVKILLADKQLTVIGDIQEKWGIKGLNKKQLSNINLSLIFTEIQPNTPLSAKLGITGQISINQKNIIIVATSQ</sequence>
<reference evidence="1 2" key="1">
    <citation type="submission" date="2017-02" db="EMBL/GenBank/DDBJ databases">
        <title>Genome sequence of Microcystis aeruginosa KW.</title>
        <authorList>
            <person name="Oh H.-M."/>
            <person name="Ahn C.-Y."/>
            <person name="Jeong H."/>
            <person name="Srivastava A."/>
            <person name="Lee H.-G."/>
            <person name="Kang S.-R."/>
        </authorList>
    </citation>
    <scope>NUCLEOTIDE SEQUENCE [LARGE SCALE GENOMIC DNA]</scope>
    <source>
        <strain evidence="1 2">KW</strain>
    </source>
</reference>
<gene>
    <name evidence="1" type="ORF">B1L04_04870</name>
</gene>
<name>A0A1V4BVQ4_MICAE</name>
<organism evidence="1 2">
    <name type="scientific">Microcystis aeruginosa KW</name>
    <dbReference type="NCBI Taxonomy" id="1960155"/>
    <lineage>
        <taxon>Bacteria</taxon>
        <taxon>Bacillati</taxon>
        <taxon>Cyanobacteriota</taxon>
        <taxon>Cyanophyceae</taxon>
        <taxon>Oscillatoriophycideae</taxon>
        <taxon>Chroococcales</taxon>
        <taxon>Microcystaceae</taxon>
        <taxon>Microcystis</taxon>
    </lineage>
</organism>
<dbReference type="AlphaFoldDB" id="A0A1V4BVQ4"/>
<accession>A0A1V4BVQ4</accession>
<proteinExistence type="predicted"/>
<comment type="caution">
    <text evidence="1">The sequence shown here is derived from an EMBL/GenBank/DDBJ whole genome shotgun (WGS) entry which is preliminary data.</text>
</comment>
<evidence type="ECO:0000313" key="2">
    <source>
        <dbReference type="Proteomes" id="UP000189835"/>
    </source>
</evidence>
<dbReference type="RefSeq" id="WP_079205948.1">
    <property type="nucleotide sequence ID" value="NZ_MVGR01000003.1"/>
</dbReference>
<evidence type="ECO:0000313" key="1">
    <source>
        <dbReference type="EMBL" id="OPF18788.1"/>
    </source>
</evidence>
<dbReference type="Proteomes" id="UP000189835">
    <property type="component" value="Unassembled WGS sequence"/>
</dbReference>